<name>A0A2T9Z8V2_9FUNG</name>
<reference evidence="2 3" key="1">
    <citation type="journal article" date="2018" name="MBio">
        <title>Comparative Genomics Reveals the Core Gene Toolbox for the Fungus-Insect Symbiosis.</title>
        <authorList>
            <person name="Wang Y."/>
            <person name="Stata M."/>
            <person name="Wang W."/>
            <person name="Stajich J.E."/>
            <person name="White M.M."/>
            <person name="Moncalvo J.M."/>
        </authorList>
    </citation>
    <scope>NUCLEOTIDE SEQUENCE [LARGE SCALE GENOMIC DNA]</scope>
    <source>
        <strain evidence="2 3">SC-DP-2</strain>
    </source>
</reference>
<proteinExistence type="predicted"/>
<organism evidence="2 3">
    <name type="scientific">Smittium megazygosporum</name>
    <dbReference type="NCBI Taxonomy" id="133381"/>
    <lineage>
        <taxon>Eukaryota</taxon>
        <taxon>Fungi</taxon>
        <taxon>Fungi incertae sedis</taxon>
        <taxon>Zoopagomycota</taxon>
        <taxon>Kickxellomycotina</taxon>
        <taxon>Harpellomycetes</taxon>
        <taxon>Harpellales</taxon>
        <taxon>Legeriomycetaceae</taxon>
        <taxon>Smittium</taxon>
    </lineage>
</organism>
<protein>
    <submittedName>
        <fullName evidence="2">Uncharacterized protein</fullName>
    </submittedName>
</protein>
<dbReference type="AlphaFoldDB" id="A0A2T9Z8V2"/>
<sequence length="190" mass="21666">MNNEDINGQNPPEWAQLLLSKIQEISERLQVIEAVIPGDSPFSKEIDSFQALKKAALEKCCYIRGDTREQNLKHRQPSPPDPTTHNTEKVKETETIHCGATLQNGNMENSIPDDKKKGLYGNYMLGRLVSAYTYNKNIKEVPLFPRRKKNFLIQDTHVWIIKQPMNLYKGPQTSYKLGKGNDNKDVKLPG</sequence>
<accession>A0A2T9Z8V2</accession>
<evidence type="ECO:0000313" key="3">
    <source>
        <dbReference type="Proteomes" id="UP000245609"/>
    </source>
</evidence>
<evidence type="ECO:0000256" key="1">
    <source>
        <dbReference type="SAM" id="MobiDB-lite"/>
    </source>
</evidence>
<dbReference type="EMBL" id="MBFS01001451">
    <property type="protein sequence ID" value="PVV01010.1"/>
    <property type="molecule type" value="Genomic_DNA"/>
</dbReference>
<gene>
    <name evidence="2" type="ORF">BB560_004589</name>
</gene>
<feature type="region of interest" description="Disordered" evidence="1">
    <location>
        <begin position="68"/>
        <end position="91"/>
    </location>
</feature>
<comment type="caution">
    <text evidence="2">The sequence shown here is derived from an EMBL/GenBank/DDBJ whole genome shotgun (WGS) entry which is preliminary data.</text>
</comment>
<keyword evidence="3" id="KW-1185">Reference proteome</keyword>
<evidence type="ECO:0000313" key="2">
    <source>
        <dbReference type="EMBL" id="PVV01010.1"/>
    </source>
</evidence>
<dbReference type="Proteomes" id="UP000245609">
    <property type="component" value="Unassembled WGS sequence"/>
</dbReference>